<dbReference type="Pfam" id="PF08713">
    <property type="entry name" value="DNA_alkylation"/>
    <property type="match status" value="1"/>
</dbReference>
<evidence type="ECO:0008006" key="3">
    <source>
        <dbReference type="Google" id="ProtNLM"/>
    </source>
</evidence>
<protein>
    <recommendedName>
        <fullName evidence="3">DNA alkylation repair enzyme</fullName>
    </recommendedName>
</protein>
<evidence type="ECO:0000313" key="1">
    <source>
        <dbReference type="EMBL" id="CAJ38202.1"/>
    </source>
</evidence>
<dbReference type="InterPro" id="IPR016024">
    <property type="entry name" value="ARM-type_fold"/>
</dbReference>
<accession>Q0W091</accession>
<dbReference type="GeneID" id="5145068"/>
<dbReference type="EMBL" id="AM114193">
    <property type="protein sequence ID" value="CAJ38202.1"/>
    <property type="molecule type" value="Genomic_DNA"/>
</dbReference>
<proteinExistence type="predicted"/>
<name>Q0W091_METAR</name>
<dbReference type="PANTHER" id="PTHR41291">
    <property type="entry name" value="DNA ALKYLATION REPAIR PROTEIN"/>
    <property type="match status" value="1"/>
</dbReference>
<reference evidence="1 2" key="1">
    <citation type="journal article" date="2006" name="Science">
        <title>Genome of rice cluster I archaea -- the key methane producers in the rice rhizosphere.</title>
        <authorList>
            <person name="Erkel C."/>
            <person name="Kube M."/>
            <person name="Reinhardt R."/>
            <person name="Liesack W."/>
        </authorList>
    </citation>
    <scope>NUCLEOTIDE SEQUENCE [LARGE SCALE GENOMIC DNA]</scope>
    <source>
        <strain evidence="2">DSM 22066 / NBRC 105507 / MRE50</strain>
    </source>
</reference>
<dbReference type="KEGG" id="rci:RRC511"/>
<dbReference type="AlphaFoldDB" id="Q0W091"/>
<dbReference type="InterPro" id="IPR014825">
    <property type="entry name" value="DNA_alkylation"/>
</dbReference>
<sequence>MDTVKKEVESLVQELKNPKTNLTRIRAIADETGKNTDLADALWATGIIKARLLSLLLFDLKTVDEKRIDSMIADIEKAPEKDQVQLSDWLLSNVIMKKNPLKKQVAGWASENSLIKQRLYWQFRAKTIGAEDKELNLQLLDYLENHIVDAPPLVQWTMNWCIASIGIQDETLRERCIRIGEKNGLYKDYPVSKGCTSPYLPIWINAVVNKKNKK</sequence>
<dbReference type="OrthoDB" id="386593at2157"/>
<dbReference type="RefSeq" id="WP_012034392.1">
    <property type="nucleotide sequence ID" value="NC_009464.1"/>
</dbReference>
<dbReference type="SUPFAM" id="SSF48371">
    <property type="entry name" value="ARM repeat"/>
    <property type="match status" value="1"/>
</dbReference>
<dbReference type="eggNOG" id="arCOG11010">
    <property type="taxonomic scope" value="Archaea"/>
</dbReference>
<organism evidence="1 2">
    <name type="scientific">Methanocella arvoryzae (strain DSM 22066 / NBRC 105507 / MRE50)</name>
    <dbReference type="NCBI Taxonomy" id="351160"/>
    <lineage>
        <taxon>Archaea</taxon>
        <taxon>Methanobacteriati</taxon>
        <taxon>Methanobacteriota</taxon>
        <taxon>Stenosarchaea group</taxon>
        <taxon>Methanomicrobia</taxon>
        <taxon>Methanocellales</taxon>
        <taxon>Methanocellaceae</taxon>
        <taxon>Methanocella</taxon>
    </lineage>
</organism>
<keyword evidence="2" id="KW-1185">Reference proteome</keyword>
<gene>
    <name evidence="1" type="ORF">RRC511</name>
</gene>
<dbReference type="Proteomes" id="UP000000663">
    <property type="component" value="Chromosome"/>
</dbReference>
<dbReference type="PANTHER" id="PTHR41291:SF1">
    <property type="entry name" value="DNA ALKYLATION REPAIR PROTEIN"/>
    <property type="match status" value="1"/>
</dbReference>
<evidence type="ECO:0000313" key="2">
    <source>
        <dbReference type="Proteomes" id="UP000000663"/>
    </source>
</evidence>
<dbReference type="PATRIC" id="fig|351160.9.peg.69"/>
<dbReference type="STRING" id="351160.RRC511"/>